<dbReference type="InterPro" id="IPR010412">
    <property type="entry name" value="DUF1007"/>
</dbReference>
<organism evidence="2 3">
    <name type="scientific">Geoalkalibacter halelectricus</name>
    <dbReference type="NCBI Taxonomy" id="2847045"/>
    <lineage>
        <taxon>Bacteria</taxon>
        <taxon>Pseudomonadati</taxon>
        <taxon>Thermodesulfobacteriota</taxon>
        <taxon>Desulfuromonadia</taxon>
        <taxon>Desulfuromonadales</taxon>
        <taxon>Geoalkalibacteraceae</taxon>
        <taxon>Geoalkalibacter</taxon>
    </lineage>
</organism>
<dbReference type="Pfam" id="PF06226">
    <property type="entry name" value="DUF1007"/>
    <property type="match status" value="1"/>
</dbReference>
<keyword evidence="1" id="KW-0732">Signal</keyword>
<proteinExistence type="predicted"/>
<evidence type="ECO:0000313" key="2">
    <source>
        <dbReference type="EMBL" id="UWZ80120.1"/>
    </source>
</evidence>
<evidence type="ECO:0000313" key="3">
    <source>
        <dbReference type="Proteomes" id="UP001060414"/>
    </source>
</evidence>
<protein>
    <submittedName>
        <fullName evidence="2">DUF1007 family protein</fullName>
    </submittedName>
</protein>
<feature type="chain" id="PRO_5045858143" evidence="1">
    <location>
        <begin position="26"/>
        <end position="201"/>
    </location>
</feature>
<evidence type="ECO:0000256" key="1">
    <source>
        <dbReference type="SAM" id="SignalP"/>
    </source>
</evidence>
<dbReference type="RefSeq" id="WP_260748477.1">
    <property type="nucleotide sequence ID" value="NZ_CP092109.1"/>
</dbReference>
<feature type="signal peptide" evidence="1">
    <location>
        <begin position="1"/>
        <end position="25"/>
    </location>
</feature>
<reference evidence="2" key="1">
    <citation type="journal article" date="2022" name="Environ. Microbiol.">
        <title>Geoalkalibacter halelectricus SAP #1 sp. nov. possessing extracellular electron transfer and mineral#reducing capabilities from a haloalkaline environment.</title>
        <authorList>
            <person name="Yadav S."/>
            <person name="Singh R."/>
            <person name="Sundharam S.S."/>
            <person name="Chaudhary S."/>
            <person name="Krishnamurthi S."/>
            <person name="Patil S.A."/>
        </authorList>
    </citation>
    <scope>NUCLEOTIDE SEQUENCE</scope>
    <source>
        <strain evidence="2">SAP-1</strain>
    </source>
</reference>
<gene>
    <name evidence="2" type="ORF">L9S41_01690</name>
</gene>
<name>A0ABY5ZQF9_9BACT</name>
<dbReference type="Proteomes" id="UP001060414">
    <property type="component" value="Chromosome"/>
</dbReference>
<accession>A0ABY5ZQF9</accession>
<keyword evidence="3" id="KW-1185">Reference proteome</keyword>
<sequence length="201" mass="23638">MPKVKLFLFWPLLLALLAMPRPAAAHPHVWVDYAVTVVFHDQGLAGFHLQWTFDEMFSEQIRDLAGLQGRQPTPEQTRLIQTELFDNLRNYRYFTRIWIDGQEFRVQFVRDFQVRFTDNRAVYEFFVPCTVAAITTPKQIRFLAMDPEIFVDFTWDARRPVGIEHPPSLRVTHELREEPSLSLFGGLFAPRALHFQFQRAS</sequence>
<dbReference type="EMBL" id="CP092109">
    <property type="protein sequence ID" value="UWZ80120.1"/>
    <property type="molecule type" value="Genomic_DNA"/>
</dbReference>